<dbReference type="InterPro" id="IPR050955">
    <property type="entry name" value="Plant_Biomass_Hydrol_Est"/>
</dbReference>
<keyword evidence="5" id="KW-1185">Reference proteome</keyword>
<reference evidence="4 5" key="1">
    <citation type="submission" date="2013-09" db="EMBL/GenBank/DDBJ databases">
        <title>Genome sequencing of Arenimonas metalli.</title>
        <authorList>
            <person name="Chen F."/>
            <person name="Wang G."/>
        </authorList>
    </citation>
    <scope>NUCLEOTIDE SEQUENCE [LARGE SCALE GENOMIC DNA]</scope>
    <source>
        <strain evidence="4 5">CF5-1</strain>
    </source>
</reference>
<dbReference type="SUPFAM" id="SSF53474">
    <property type="entry name" value="alpha/beta-Hydrolases"/>
    <property type="match status" value="1"/>
</dbReference>
<dbReference type="PANTHER" id="PTHR43037">
    <property type="entry name" value="UNNAMED PRODUCT-RELATED"/>
    <property type="match status" value="1"/>
</dbReference>
<protein>
    <recommendedName>
        <fullName evidence="6">Phospholipase/carboxylesterase/thioesterase domain-containing protein</fullName>
    </recommendedName>
</protein>
<dbReference type="Gene3D" id="3.40.50.1820">
    <property type="entry name" value="alpha/beta hydrolase"/>
    <property type="match status" value="1"/>
</dbReference>
<dbReference type="InterPro" id="IPR010126">
    <property type="entry name" value="Esterase_phb"/>
</dbReference>
<evidence type="ECO:0000256" key="2">
    <source>
        <dbReference type="ARBA" id="ARBA00022801"/>
    </source>
</evidence>
<dbReference type="Pfam" id="PF10503">
    <property type="entry name" value="Esterase_PHB"/>
    <property type="match status" value="1"/>
</dbReference>
<dbReference type="EMBL" id="AVCK01000022">
    <property type="protein sequence ID" value="KFN45926.1"/>
    <property type="molecule type" value="Genomic_DNA"/>
</dbReference>
<feature type="signal peptide" evidence="3">
    <location>
        <begin position="1"/>
        <end position="23"/>
    </location>
</feature>
<dbReference type="RefSeq" id="WP_052575312.1">
    <property type="nucleotide sequence ID" value="NZ_AVCK01000022.1"/>
</dbReference>
<evidence type="ECO:0000313" key="4">
    <source>
        <dbReference type="EMBL" id="KFN45926.1"/>
    </source>
</evidence>
<dbReference type="PANTHER" id="PTHR43037:SF5">
    <property type="entry name" value="FERULOYL ESTERASE"/>
    <property type="match status" value="1"/>
</dbReference>
<accession>A0A091B2P4</accession>
<name>A0A091B2P4_9GAMM</name>
<keyword evidence="2" id="KW-0378">Hydrolase</keyword>
<dbReference type="GO" id="GO:0005576">
    <property type="term" value="C:extracellular region"/>
    <property type="evidence" value="ECO:0007669"/>
    <property type="project" value="InterPro"/>
</dbReference>
<dbReference type="STRING" id="1384056.N787_02970"/>
<feature type="chain" id="PRO_5001869183" description="Phospholipase/carboxylesterase/thioesterase domain-containing protein" evidence="3">
    <location>
        <begin position="24"/>
        <end position="279"/>
    </location>
</feature>
<dbReference type="PATRIC" id="fig|1384056.3.peg.1713"/>
<dbReference type="eggNOG" id="COG3509">
    <property type="taxonomic scope" value="Bacteria"/>
</dbReference>
<dbReference type="OrthoDB" id="5291933at2"/>
<evidence type="ECO:0000313" key="5">
    <source>
        <dbReference type="Proteomes" id="UP000029393"/>
    </source>
</evidence>
<keyword evidence="1 3" id="KW-0732">Signal</keyword>
<gene>
    <name evidence="4" type="ORF">N787_02970</name>
</gene>
<dbReference type="InterPro" id="IPR029058">
    <property type="entry name" value="AB_hydrolase_fold"/>
</dbReference>
<organism evidence="4 5">
    <name type="scientific">Arenimonas metalli CF5-1</name>
    <dbReference type="NCBI Taxonomy" id="1384056"/>
    <lineage>
        <taxon>Bacteria</taxon>
        <taxon>Pseudomonadati</taxon>
        <taxon>Pseudomonadota</taxon>
        <taxon>Gammaproteobacteria</taxon>
        <taxon>Lysobacterales</taxon>
        <taxon>Lysobacteraceae</taxon>
        <taxon>Arenimonas</taxon>
    </lineage>
</organism>
<sequence>MGRALIRLVLVFIAAASASPAAADDPATTRELDVAGELRRYHLFAPPDAKRAPLVITLHGHGQTAKQIEAMSGWTAVAARHGAVVAYPLSRGERWRIFGPRSPDVEFLVALIDQLAADGRVDPARVFVNGYSGGAQMSWRFACQEPTRVVAAGFVAGAAPDGCGLGDKPPVILFHGERDSSLPFMDGQRTLDIPALGQAWAAREGCQPTATIEVMTDPKLRAEGVRRHHWACDADAPVLLYSFRRGEHDWPGHVRSHGSRSVDATAVMWEFFQAHAPAR</sequence>
<proteinExistence type="predicted"/>
<evidence type="ECO:0008006" key="6">
    <source>
        <dbReference type="Google" id="ProtNLM"/>
    </source>
</evidence>
<evidence type="ECO:0000256" key="3">
    <source>
        <dbReference type="SAM" id="SignalP"/>
    </source>
</evidence>
<dbReference type="GO" id="GO:0016787">
    <property type="term" value="F:hydrolase activity"/>
    <property type="evidence" value="ECO:0007669"/>
    <property type="project" value="UniProtKB-KW"/>
</dbReference>
<dbReference type="AlphaFoldDB" id="A0A091B2P4"/>
<dbReference type="Proteomes" id="UP000029393">
    <property type="component" value="Unassembled WGS sequence"/>
</dbReference>
<evidence type="ECO:0000256" key="1">
    <source>
        <dbReference type="ARBA" id="ARBA00022729"/>
    </source>
</evidence>
<comment type="caution">
    <text evidence="4">The sequence shown here is derived from an EMBL/GenBank/DDBJ whole genome shotgun (WGS) entry which is preliminary data.</text>
</comment>